<keyword evidence="1" id="KW-0732">Signal</keyword>
<sequence length="284" mass="32295">MKKLKLMIIVGLLATCQQSPAQERVFEEHISRQFDVVDGSTLAIYNVFGSIDVEGYDGNRILLEIDKKLIAENANELAKAKEEFKLNFDQKTDSLIVFIKEPRDSRPDRNYRNWEHKEIKYTYHLEFKVKVPRSLNLVAVTVNDGEVLVRNVDGKLKIHNVNGGISLTNVSGITYAHTVNGDVDITYASQPKGESSYYTLNGDLTVFYPQNLSADCDYKSFNGELFTDFPEVTMLPTTVSKNIKENDNTIRYKLESNTRFRIGNGGSQLHFETFNGNVYIKQKS</sequence>
<accession>A0A0P7BNA4</accession>
<gene>
    <name evidence="3" type="ORF">AFM12_09080</name>
</gene>
<keyword evidence="4" id="KW-1185">Reference proteome</keyword>
<dbReference type="OrthoDB" id="937739at2"/>
<evidence type="ECO:0000256" key="1">
    <source>
        <dbReference type="SAM" id="SignalP"/>
    </source>
</evidence>
<dbReference type="RefSeq" id="WP_055146929.1">
    <property type="nucleotide sequence ID" value="NZ_JXSZ01000006.1"/>
</dbReference>
<dbReference type="STRING" id="1605367.AFM12_09080"/>
<evidence type="ECO:0000259" key="2">
    <source>
        <dbReference type="Pfam" id="PF13349"/>
    </source>
</evidence>
<protein>
    <recommendedName>
        <fullName evidence="2">DUF4097 domain-containing protein</fullName>
    </recommendedName>
</protein>
<feature type="signal peptide" evidence="1">
    <location>
        <begin position="1"/>
        <end position="21"/>
    </location>
</feature>
<dbReference type="EMBL" id="LGTQ01000006">
    <property type="protein sequence ID" value="KPM48727.1"/>
    <property type="molecule type" value="Genomic_DNA"/>
</dbReference>
<dbReference type="Pfam" id="PF13349">
    <property type="entry name" value="DUF4097"/>
    <property type="match status" value="1"/>
</dbReference>
<evidence type="ECO:0000313" key="3">
    <source>
        <dbReference type="EMBL" id="KPM48727.1"/>
    </source>
</evidence>
<dbReference type="AlphaFoldDB" id="A0A0P7BNA4"/>
<dbReference type="Proteomes" id="UP000050454">
    <property type="component" value="Unassembled WGS sequence"/>
</dbReference>
<evidence type="ECO:0000313" key="4">
    <source>
        <dbReference type="Proteomes" id="UP000050454"/>
    </source>
</evidence>
<feature type="domain" description="DUF4097" evidence="2">
    <location>
        <begin position="136"/>
        <end position="251"/>
    </location>
</feature>
<organism evidence="3 4">
    <name type="scientific">Jiulongibacter sediminis</name>
    <dbReference type="NCBI Taxonomy" id="1605367"/>
    <lineage>
        <taxon>Bacteria</taxon>
        <taxon>Pseudomonadati</taxon>
        <taxon>Bacteroidota</taxon>
        <taxon>Cytophagia</taxon>
        <taxon>Cytophagales</taxon>
        <taxon>Leadbetterellaceae</taxon>
        <taxon>Jiulongibacter</taxon>
    </lineage>
</organism>
<name>A0A0P7BNA4_9BACT</name>
<comment type="caution">
    <text evidence="3">The sequence shown here is derived from an EMBL/GenBank/DDBJ whole genome shotgun (WGS) entry which is preliminary data.</text>
</comment>
<feature type="chain" id="PRO_5006136015" description="DUF4097 domain-containing protein" evidence="1">
    <location>
        <begin position="22"/>
        <end position="284"/>
    </location>
</feature>
<proteinExistence type="predicted"/>
<reference evidence="3 4" key="1">
    <citation type="submission" date="2015-07" db="EMBL/GenBank/DDBJ databases">
        <title>The draft genome sequence of Leadbetterella sp. JN14-9.</title>
        <authorList>
            <person name="Liu Y."/>
            <person name="Du J."/>
            <person name="Shao Z."/>
        </authorList>
    </citation>
    <scope>NUCLEOTIDE SEQUENCE [LARGE SCALE GENOMIC DNA]</scope>
    <source>
        <strain evidence="3 4">JN14-9</strain>
    </source>
</reference>
<dbReference type="InterPro" id="IPR025164">
    <property type="entry name" value="Toastrack_DUF4097"/>
</dbReference>